<keyword evidence="5" id="KW-1185">Reference proteome</keyword>
<feature type="region of interest" description="Disordered" evidence="3">
    <location>
        <begin position="1"/>
        <end position="96"/>
    </location>
</feature>
<evidence type="ECO:0000256" key="2">
    <source>
        <dbReference type="ARBA" id="ARBA00022517"/>
    </source>
</evidence>
<keyword evidence="1" id="KW-0343">GTPase activation</keyword>
<keyword evidence="2" id="KW-0690">Ribosome biogenesis</keyword>
<organism evidence="4 5">
    <name type="scientific">Thalassotalea profundi</name>
    <dbReference type="NCBI Taxonomy" id="2036687"/>
    <lineage>
        <taxon>Bacteria</taxon>
        <taxon>Pseudomonadati</taxon>
        <taxon>Pseudomonadota</taxon>
        <taxon>Gammaproteobacteria</taxon>
        <taxon>Alteromonadales</taxon>
        <taxon>Colwelliaceae</taxon>
        <taxon>Thalassotalea</taxon>
    </lineage>
</organism>
<evidence type="ECO:0000256" key="1">
    <source>
        <dbReference type="ARBA" id="ARBA00022468"/>
    </source>
</evidence>
<sequence>MSRIKKSRKPSFVPTIASKEDKKREIVASDRKPKKKNGKQSGNRQKEAIQVKQTSQVNNQAKDPRIGSKKPIDLGKPVAAVTEKPQAKSSKKMSVAPIREVQSEAVSMDIEALKQELYAIEDDSYLQTILAKQEDNIALTENEVDFFNEKMARHEVLREILGWDNEDDENTATKHSDAIDEEALWDKLDKPNLSDFE</sequence>
<dbReference type="Pfam" id="PF04220">
    <property type="entry name" value="YihI"/>
    <property type="match status" value="1"/>
</dbReference>
<comment type="caution">
    <text evidence="4">The sequence shown here is derived from an EMBL/GenBank/DDBJ whole genome shotgun (WGS) entry which is preliminary data.</text>
</comment>
<evidence type="ECO:0000256" key="3">
    <source>
        <dbReference type="SAM" id="MobiDB-lite"/>
    </source>
</evidence>
<dbReference type="EMBL" id="BNAH01000006">
    <property type="protein sequence ID" value="GHE88393.1"/>
    <property type="molecule type" value="Genomic_DNA"/>
</dbReference>
<feature type="compositionally biased region" description="Basic and acidic residues" evidence="3">
    <location>
        <begin position="62"/>
        <end position="73"/>
    </location>
</feature>
<name>A0ABQ3IN10_9GAMM</name>
<feature type="compositionally biased region" description="Basic and acidic residues" evidence="3">
    <location>
        <begin position="18"/>
        <end position="31"/>
    </location>
</feature>
<feature type="compositionally biased region" description="Polar residues" evidence="3">
    <location>
        <begin position="51"/>
        <end position="61"/>
    </location>
</feature>
<evidence type="ECO:0000313" key="4">
    <source>
        <dbReference type="EMBL" id="GHE88393.1"/>
    </source>
</evidence>
<gene>
    <name evidence="4" type="primary">yihI</name>
    <name evidence="4" type="ORF">GCM10011501_17250</name>
</gene>
<proteinExistence type="predicted"/>
<dbReference type="Proteomes" id="UP000626370">
    <property type="component" value="Unassembled WGS sequence"/>
</dbReference>
<accession>A0ABQ3IN10</accession>
<protein>
    <submittedName>
        <fullName evidence="4">Der GTPase-activating protein YihI</fullName>
    </submittedName>
</protein>
<reference evidence="5" key="1">
    <citation type="journal article" date="2019" name="Int. J. Syst. Evol. Microbiol.">
        <title>The Global Catalogue of Microorganisms (GCM) 10K type strain sequencing project: providing services to taxonomists for standard genome sequencing and annotation.</title>
        <authorList>
            <consortium name="The Broad Institute Genomics Platform"/>
            <consortium name="The Broad Institute Genome Sequencing Center for Infectious Disease"/>
            <person name="Wu L."/>
            <person name="Ma J."/>
        </authorList>
    </citation>
    <scope>NUCLEOTIDE SEQUENCE [LARGE SCALE GENOMIC DNA]</scope>
    <source>
        <strain evidence="5">CGMCC 1.15922</strain>
    </source>
</reference>
<evidence type="ECO:0000313" key="5">
    <source>
        <dbReference type="Proteomes" id="UP000626370"/>
    </source>
</evidence>
<dbReference type="NCBIfam" id="NF003560">
    <property type="entry name" value="PRK05244.1-1"/>
    <property type="match status" value="1"/>
</dbReference>
<dbReference type="InterPro" id="IPR007336">
    <property type="entry name" value="YihI"/>
</dbReference>
<dbReference type="RefSeq" id="WP_189377868.1">
    <property type="nucleotide sequence ID" value="NZ_BNAH01000006.1"/>
</dbReference>